<protein>
    <submittedName>
        <fullName evidence="2">Uncharacterized protein</fullName>
    </submittedName>
</protein>
<dbReference type="Proteomes" id="UP000612055">
    <property type="component" value="Unassembled WGS sequence"/>
</dbReference>
<feature type="compositionally biased region" description="Gly residues" evidence="1">
    <location>
        <begin position="283"/>
        <end position="307"/>
    </location>
</feature>
<keyword evidence="3" id="KW-1185">Reference proteome</keyword>
<organism evidence="2 3">
    <name type="scientific">Edaphochlamys debaryana</name>
    <dbReference type="NCBI Taxonomy" id="47281"/>
    <lineage>
        <taxon>Eukaryota</taxon>
        <taxon>Viridiplantae</taxon>
        <taxon>Chlorophyta</taxon>
        <taxon>core chlorophytes</taxon>
        <taxon>Chlorophyceae</taxon>
        <taxon>CS clade</taxon>
        <taxon>Chlamydomonadales</taxon>
        <taxon>Chlamydomonadales incertae sedis</taxon>
        <taxon>Edaphochlamys</taxon>
    </lineage>
</organism>
<evidence type="ECO:0000313" key="2">
    <source>
        <dbReference type="EMBL" id="KAG2490904.1"/>
    </source>
</evidence>
<feature type="region of interest" description="Disordered" evidence="1">
    <location>
        <begin position="267"/>
        <end position="307"/>
    </location>
</feature>
<dbReference type="PANTHER" id="PTHR35754:SF2">
    <property type="entry name" value="ATP SYNTHASE SUBUNIT B"/>
    <property type="match status" value="1"/>
</dbReference>
<dbReference type="PANTHER" id="PTHR35754">
    <property type="entry name" value="ATP SYNTHASE SUBUNIT B"/>
    <property type="match status" value="1"/>
</dbReference>
<evidence type="ECO:0000256" key="1">
    <source>
        <dbReference type="SAM" id="MobiDB-lite"/>
    </source>
</evidence>
<sequence>MATSDPELVLTVSFKALQRAKSTLEDFAKSYFPYLGLKLEDFFRFLDVLVWVEASIYQLDEDNEALTGRGGRDMTAAEAGITRIGQVLRQQGLWDERLEAELQAGLRYWALEQELCARLLAAPRPFAAPAPLSAEEVLRCHEAKSFDYRVLCLLLFRLSGRPYDESLLAFLRVDEMLVDMSDDLCDYEDDVLANSFNIFRCYCHVYGREAELKLVERIGSLEARHRELLAGLPAAMREHHAARHEEACEGQGSDRWVFPSPIADEADFRRRVGEEEEQAQRAGSGGGQATRAGEAGGEPGGGRGADG</sequence>
<name>A0A835XW50_9CHLO</name>
<dbReference type="AlphaFoldDB" id="A0A835XW50"/>
<accession>A0A835XW50</accession>
<dbReference type="OrthoDB" id="511315at2759"/>
<reference evidence="2" key="1">
    <citation type="journal article" date="2020" name="bioRxiv">
        <title>Comparative genomics of Chlamydomonas.</title>
        <authorList>
            <person name="Craig R.J."/>
            <person name="Hasan A.R."/>
            <person name="Ness R.W."/>
            <person name="Keightley P.D."/>
        </authorList>
    </citation>
    <scope>NUCLEOTIDE SEQUENCE</scope>
    <source>
        <strain evidence="2">CCAP 11/70</strain>
    </source>
</reference>
<gene>
    <name evidence="2" type="ORF">HYH03_010817</name>
</gene>
<comment type="caution">
    <text evidence="2">The sequence shown here is derived from an EMBL/GenBank/DDBJ whole genome shotgun (WGS) entry which is preliminary data.</text>
</comment>
<evidence type="ECO:0000313" key="3">
    <source>
        <dbReference type="Proteomes" id="UP000612055"/>
    </source>
</evidence>
<dbReference type="EMBL" id="JAEHOE010000058">
    <property type="protein sequence ID" value="KAG2490904.1"/>
    <property type="molecule type" value="Genomic_DNA"/>
</dbReference>
<proteinExistence type="predicted"/>